<dbReference type="PANTHER" id="PTHR39430:SF1">
    <property type="entry name" value="PROTEASE"/>
    <property type="match status" value="1"/>
</dbReference>
<evidence type="ECO:0000259" key="3">
    <source>
        <dbReference type="Pfam" id="PF02517"/>
    </source>
</evidence>
<reference evidence="4" key="1">
    <citation type="journal article" date="2014" name="Int. J. Syst. Evol. Microbiol.">
        <title>Complete genome of a new Firmicutes species belonging to the dominant human colonic microbiota ('Ruminococcus bicirculans') reveals two chromosomes and a selective capacity to utilize plant glucans.</title>
        <authorList>
            <consortium name="NISC Comparative Sequencing Program"/>
            <person name="Wegmann U."/>
            <person name="Louis P."/>
            <person name="Goesmann A."/>
            <person name="Henrissat B."/>
            <person name="Duncan S.H."/>
            <person name="Flint H.J."/>
        </authorList>
    </citation>
    <scope>NUCLEOTIDE SEQUENCE</scope>
    <source>
        <strain evidence="4">VKM B-1499</strain>
    </source>
</reference>
<evidence type="ECO:0000256" key="2">
    <source>
        <dbReference type="SAM" id="Phobius"/>
    </source>
</evidence>
<feature type="transmembrane region" description="Helical" evidence="2">
    <location>
        <begin position="198"/>
        <end position="217"/>
    </location>
</feature>
<feature type="transmembrane region" description="Helical" evidence="2">
    <location>
        <begin position="20"/>
        <end position="39"/>
    </location>
</feature>
<evidence type="ECO:0000256" key="1">
    <source>
        <dbReference type="SAM" id="MobiDB-lite"/>
    </source>
</evidence>
<gene>
    <name evidence="4" type="ORF">GCM10017620_09040</name>
</gene>
<dbReference type="Proteomes" id="UP001143509">
    <property type="component" value="Unassembled WGS sequence"/>
</dbReference>
<comment type="caution">
    <text evidence="4">The sequence shown here is derived from an EMBL/GenBank/DDBJ whole genome shotgun (WGS) entry which is preliminary data.</text>
</comment>
<feature type="region of interest" description="Disordered" evidence="1">
    <location>
        <begin position="302"/>
        <end position="325"/>
    </location>
</feature>
<feature type="transmembrane region" description="Helical" evidence="2">
    <location>
        <begin position="222"/>
        <end position="242"/>
    </location>
</feature>
<sequence length="325" mass="33820">MSRNEIFAPRAVKGRRTWTAAAVVLIVVFFLIGQLATIFGVLKPMGYHKADLDTQWEPFAIFLAGGGITLLLILAWTSLFERRSPAGLGFKARIAGPYMQGLLVGGLALGAVVGVIFAAGGYAAAGSGSWVSPTPALLAPLLVLFGGYMIQGATEEVMLRGWLMSLIASRHGLVAAVLINSGFFALLHASNIDPSGELALGLFNLFLFAVALSLYAIREGSLWGVCAAHTGWNVLLGMGFGLEVSGQTVAVTPLVANLAPAPDAPWWLTGGAFGPEASVVATIVLAAGCAYLIAKGALTTTSRPQATRSQPSTDPTQKSVSHALE</sequence>
<evidence type="ECO:0000313" key="5">
    <source>
        <dbReference type="Proteomes" id="UP001143509"/>
    </source>
</evidence>
<feature type="transmembrane region" description="Helical" evidence="2">
    <location>
        <begin position="59"/>
        <end position="80"/>
    </location>
</feature>
<dbReference type="InterPro" id="IPR003675">
    <property type="entry name" value="Rce1/LyrA-like_dom"/>
</dbReference>
<feature type="transmembrane region" description="Helical" evidence="2">
    <location>
        <begin position="130"/>
        <end position="150"/>
    </location>
</feature>
<feature type="transmembrane region" description="Helical" evidence="2">
    <location>
        <begin position="101"/>
        <end position="124"/>
    </location>
</feature>
<dbReference type="Pfam" id="PF02517">
    <property type="entry name" value="Rce1-like"/>
    <property type="match status" value="1"/>
</dbReference>
<keyword evidence="5" id="KW-1185">Reference proteome</keyword>
<accession>A0ABQ5T5T2</accession>
<feature type="transmembrane region" description="Helical" evidence="2">
    <location>
        <begin position="277"/>
        <end position="294"/>
    </location>
</feature>
<feature type="domain" description="CAAX prenyl protease 2/Lysostaphin resistance protein A-like" evidence="3">
    <location>
        <begin position="140"/>
        <end position="235"/>
    </location>
</feature>
<evidence type="ECO:0000313" key="4">
    <source>
        <dbReference type="EMBL" id="GLK47931.1"/>
    </source>
</evidence>
<name>A0ABQ5T5T2_9CAUL</name>
<dbReference type="PANTHER" id="PTHR39430">
    <property type="entry name" value="MEMBRANE-ASSOCIATED PROTEASE-RELATED"/>
    <property type="match status" value="1"/>
</dbReference>
<keyword evidence="2" id="KW-0812">Transmembrane</keyword>
<keyword evidence="2" id="KW-1133">Transmembrane helix</keyword>
<reference evidence="4" key="2">
    <citation type="submission" date="2023-01" db="EMBL/GenBank/DDBJ databases">
        <authorList>
            <person name="Sun Q."/>
            <person name="Evtushenko L."/>
        </authorList>
    </citation>
    <scope>NUCLEOTIDE SEQUENCE</scope>
    <source>
        <strain evidence="4">VKM B-1499</strain>
    </source>
</reference>
<dbReference type="EMBL" id="BSFD01000002">
    <property type="protein sequence ID" value="GLK47931.1"/>
    <property type="molecule type" value="Genomic_DNA"/>
</dbReference>
<organism evidence="4 5">
    <name type="scientific">Brevundimonas intermedia</name>
    <dbReference type="NCBI Taxonomy" id="74315"/>
    <lineage>
        <taxon>Bacteria</taxon>
        <taxon>Pseudomonadati</taxon>
        <taxon>Pseudomonadota</taxon>
        <taxon>Alphaproteobacteria</taxon>
        <taxon>Caulobacterales</taxon>
        <taxon>Caulobacteraceae</taxon>
        <taxon>Brevundimonas</taxon>
    </lineage>
</organism>
<protein>
    <submittedName>
        <fullName evidence="4">Abortive infection protein</fullName>
    </submittedName>
</protein>
<keyword evidence="2" id="KW-0472">Membrane</keyword>
<proteinExistence type="predicted"/>
<feature type="transmembrane region" description="Helical" evidence="2">
    <location>
        <begin position="162"/>
        <end position="186"/>
    </location>
</feature>